<gene>
    <name evidence="2" type="ORF">ACFO3F_03555</name>
</gene>
<feature type="transmembrane region" description="Helical" evidence="1">
    <location>
        <begin position="89"/>
        <end position="109"/>
    </location>
</feature>
<keyword evidence="1" id="KW-1133">Transmembrane helix</keyword>
<feature type="transmembrane region" description="Helical" evidence="1">
    <location>
        <begin position="193"/>
        <end position="215"/>
    </location>
</feature>
<sequence>MDISELAASSNYPAFAAVLAVLALIDSTSFGTLLIPVWLLLAPGRVHAGRVIAYLGTVAGFYLAVGVAVLLGAGTLLERYGDALDSRPAAVVQLVLGVALLALSFRFDGKAAARRAERRGAGAPRPDRLSRWRQRALGAEADGAVATRTSVLPLVGLALAATSVEVATMLPYLAAIGAITAADLGAVPSSAVLAAYCVVMVAPALLLLGGRAVAAHAVDPWLRRLEAWLSKNAAEMTGWVLAIVGVLLAVNAWGRLG</sequence>
<reference evidence="3" key="1">
    <citation type="journal article" date="2019" name="Int. J. Syst. Evol. Microbiol.">
        <title>The Global Catalogue of Microorganisms (GCM) 10K type strain sequencing project: providing services to taxonomists for standard genome sequencing and annotation.</title>
        <authorList>
            <consortium name="The Broad Institute Genomics Platform"/>
            <consortium name="The Broad Institute Genome Sequencing Center for Infectious Disease"/>
            <person name="Wu L."/>
            <person name="Ma J."/>
        </authorList>
    </citation>
    <scope>NUCLEOTIDE SEQUENCE [LARGE SCALE GENOMIC DNA]</scope>
    <source>
        <strain evidence="3">JCM 3369</strain>
    </source>
</reference>
<keyword evidence="3" id="KW-1185">Reference proteome</keyword>
<name>A0ABV9D6M4_9MICO</name>
<keyword evidence="1" id="KW-0472">Membrane</keyword>
<feature type="transmembrane region" description="Helical" evidence="1">
    <location>
        <begin position="12"/>
        <end position="39"/>
    </location>
</feature>
<feature type="transmembrane region" description="Helical" evidence="1">
    <location>
        <begin position="236"/>
        <end position="254"/>
    </location>
</feature>
<dbReference type="Proteomes" id="UP001595955">
    <property type="component" value="Unassembled WGS sequence"/>
</dbReference>
<evidence type="ECO:0000313" key="3">
    <source>
        <dbReference type="Proteomes" id="UP001595955"/>
    </source>
</evidence>
<protein>
    <submittedName>
        <fullName evidence="2">GAP family protein</fullName>
    </submittedName>
</protein>
<feature type="transmembrane region" description="Helical" evidence="1">
    <location>
        <begin position="154"/>
        <end position="181"/>
    </location>
</feature>
<proteinExistence type="predicted"/>
<keyword evidence="1" id="KW-0812">Transmembrane</keyword>
<dbReference type="RefSeq" id="WP_222928721.1">
    <property type="nucleotide sequence ID" value="NZ_CP033325.1"/>
</dbReference>
<evidence type="ECO:0000313" key="2">
    <source>
        <dbReference type="EMBL" id="MFC4554315.1"/>
    </source>
</evidence>
<dbReference type="EMBL" id="JBHSGF010000002">
    <property type="protein sequence ID" value="MFC4554315.1"/>
    <property type="molecule type" value="Genomic_DNA"/>
</dbReference>
<accession>A0ABV9D6M4</accession>
<organism evidence="2 3">
    <name type="scientific">Georgenia faecalis</name>
    <dbReference type="NCBI Taxonomy" id="2483799"/>
    <lineage>
        <taxon>Bacteria</taxon>
        <taxon>Bacillati</taxon>
        <taxon>Actinomycetota</taxon>
        <taxon>Actinomycetes</taxon>
        <taxon>Micrococcales</taxon>
        <taxon>Bogoriellaceae</taxon>
        <taxon>Georgenia</taxon>
    </lineage>
</organism>
<comment type="caution">
    <text evidence="2">The sequence shown here is derived from an EMBL/GenBank/DDBJ whole genome shotgun (WGS) entry which is preliminary data.</text>
</comment>
<feature type="transmembrane region" description="Helical" evidence="1">
    <location>
        <begin position="51"/>
        <end position="77"/>
    </location>
</feature>
<evidence type="ECO:0000256" key="1">
    <source>
        <dbReference type="SAM" id="Phobius"/>
    </source>
</evidence>
<dbReference type="Pfam" id="PF11139">
    <property type="entry name" value="SfLAP"/>
    <property type="match status" value="1"/>
</dbReference>
<dbReference type="InterPro" id="IPR021315">
    <property type="entry name" value="Gap/Sap"/>
</dbReference>